<name>A0A246KZT2_9GAMM</name>
<accession>A0A246KZT2</accession>
<evidence type="ECO:0000313" key="2">
    <source>
        <dbReference type="Proteomes" id="UP000197904"/>
    </source>
</evidence>
<proteinExistence type="predicted"/>
<sequence length="98" mass="10393">MSTHPRLSAADASTLLDHLIGNDDFRRHFTAAPGEALASIGLDAAVGESDCMKIDTLAPVEELRRVRDALQAHLSGSVAAMTVVFCFEAGRVGERIDG</sequence>
<protein>
    <submittedName>
        <fullName evidence="1">Putative modified peptide</fullName>
    </submittedName>
</protein>
<dbReference type="EMBL" id="NIXP01000051">
    <property type="protein sequence ID" value="OWR34110.1"/>
    <property type="molecule type" value="Genomic_DNA"/>
</dbReference>
<dbReference type="GeneID" id="93708354"/>
<organism evidence="1 2">
    <name type="scientific">Stenotrophomonas pavanii</name>
    <dbReference type="NCBI Taxonomy" id="487698"/>
    <lineage>
        <taxon>Bacteria</taxon>
        <taxon>Pseudomonadati</taxon>
        <taxon>Pseudomonadota</taxon>
        <taxon>Gammaproteobacteria</taxon>
        <taxon>Lysobacterales</taxon>
        <taxon>Lysobacteraceae</taxon>
        <taxon>Stenotrophomonas</taxon>
    </lineage>
</organism>
<dbReference type="NCBIfam" id="TIGR04509">
    <property type="entry name" value="mod_pep_NH_fam"/>
    <property type="match status" value="1"/>
</dbReference>
<dbReference type="InterPro" id="IPR030976">
    <property type="entry name" value="Mod_pep_NH_fam"/>
</dbReference>
<reference evidence="1 2" key="1">
    <citation type="submission" date="2017-06" db="EMBL/GenBank/DDBJ databases">
        <authorList>
            <person name="Kim H.J."/>
            <person name="Triplett B.A."/>
        </authorList>
    </citation>
    <scope>NUCLEOTIDE SEQUENCE [LARGE SCALE GENOMIC DNA]</scope>
    <source>
        <strain evidence="1 2">S18795</strain>
    </source>
</reference>
<dbReference type="Proteomes" id="UP000197904">
    <property type="component" value="Unassembled WGS sequence"/>
</dbReference>
<dbReference type="RefSeq" id="WP_049467976.1">
    <property type="nucleotide sequence ID" value="NZ_CAJCKH010000007.1"/>
</dbReference>
<gene>
    <name evidence="1" type="ORF">CEE55_08375</name>
</gene>
<dbReference type="AlphaFoldDB" id="A0A246KZT2"/>
<comment type="caution">
    <text evidence="1">The sequence shown here is derived from an EMBL/GenBank/DDBJ whole genome shotgun (WGS) entry which is preliminary data.</text>
</comment>
<evidence type="ECO:0000313" key="1">
    <source>
        <dbReference type="EMBL" id="OWR34110.1"/>
    </source>
</evidence>